<evidence type="ECO:0000313" key="8">
    <source>
        <dbReference type="EMBL" id="PQM37746.1"/>
    </source>
</evidence>
<reference evidence="8 9" key="1">
    <citation type="submission" date="2018-02" db="EMBL/GenBank/DDBJ databases">
        <title>Draft genome of wild Prunus yedoensis var. nudiflora.</title>
        <authorList>
            <person name="Baek S."/>
            <person name="Kim J.-H."/>
            <person name="Choi K."/>
            <person name="Kim G.-B."/>
            <person name="Cho A."/>
            <person name="Jang H."/>
            <person name="Shin C.-H."/>
            <person name="Yu H.-J."/>
            <person name="Mun J.-H."/>
        </authorList>
    </citation>
    <scope>NUCLEOTIDE SEQUENCE [LARGE SCALE GENOMIC DNA]</scope>
    <source>
        <strain evidence="9">cv. Jeju island</strain>
        <tissue evidence="8">Leaf</tissue>
    </source>
</reference>
<proteinExistence type="inferred from homology"/>
<keyword evidence="4 7" id="KW-0732">Signal</keyword>
<name>A0A314ULL2_PRUYE</name>
<protein>
    <submittedName>
        <fullName evidence="8">Protein CLAVATA 3</fullName>
    </submittedName>
</protein>
<comment type="caution">
    <text evidence="8">The sequence shown here is derived from an EMBL/GenBank/DDBJ whole genome shotgun (WGS) entry which is preliminary data.</text>
</comment>
<gene>
    <name evidence="8" type="ORF">Pyn_21189</name>
</gene>
<feature type="signal peptide" evidence="7">
    <location>
        <begin position="1"/>
        <end position="25"/>
    </location>
</feature>
<evidence type="ECO:0000256" key="7">
    <source>
        <dbReference type="SAM" id="SignalP"/>
    </source>
</evidence>
<dbReference type="OrthoDB" id="1862509at2759"/>
<keyword evidence="9" id="KW-1185">Reference proteome</keyword>
<organism evidence="8 9">
    <name type="scientific">Prunus yedoensis var. nudiflora</name>
    <dbReference type="NCBI Taxonomy" id="2094558"/>
    <lineage>
        <taxon>Eukaryota</taxon>
        <taxon>Viridiplantae</taxon>
        <taxon>Streptophyta</taxon>
        <taxon>Embryophyta</taxon>
        <taxon>Tracheophyta</taxon>
        <taxon>Spermatophyta</taxon>
        <taxon>Magnoliopsida</taxon>
        <taxon>eudicotyledons</taxon>
        <taxon>Gunneridae</taxon>
        <taxon>Pentapetalae</taxon>
        <taxon>rosids</taxon>
        <taxon>fabids</taxon>
        <taxon>Rosales</taxon>
        <taxon>Rosaceae</taxon>
        <taxon>Amygdaloideae</taxon>
        <taxon>Amygdaleae</taxon>
        <taxon>Prunus</taxon>
    </lineage>
</organism>
<dbReference type="GO" id="GO:0005576">
    <property type="term" value="C:extracellular region"/>
    <property type="evidence" value="ECO:0007669"/>
    <property type="project" value="UniProtKB-SubCell"/>
</dbReference>
<evidence type="ECO:0000256" key="6">
    <source>
        <dbReference type="SAM" id="MobiDB-lite"/>
    </source>
</evidence>
<feature type="chain" id="PRO_5016247927" evidence="7">
    <location>
        <begin position="26"/>
        <end position="116"/>
    </location>
</feature>
<dbReference type="InterPro" id="IPR044962">
    <property type="entry name" value="CLV3/ESR"/>
</dbReference>
<dbReference type="AlphaFoldDB" id="A0A314ULL2"/>
<dbReference type="PANTHER" id="PTHR36349">
    <property type="entry name" value="PROTEIN CLAVATA 3"/>
    <property type="match status" value="1"/>
</dbReference>
<comment type="subcellular location">
    <subcellularLocation>
        <location evidence="1">Secreted</location>
    </subcellularLocation>
</comment>
<sequence length="116" mass="12532">MASRSSMVFCFVFLAALCLVHIAEAASTDCRRIGHGCFGAEAAVFLRQNRKVLAEKEEEVVVAKGVELHEQAAASAGNFADNGKHNLVGWELRKVPSGPDPLHHNGNSPKKPRNDP</sequence>
<dbReference type="EMBL" id="PJQY01003399">
    <property type="protein sequence ID" value="PQM37746.1"/>
    <property type="molecule type" value="Genomic_DNA"/>
</dbReference>
<keyword evidence="3" id="KW-0964">Secreted</keyword>
<evidence type="ECO:0000256" key="3">
    <source>
        <dbReference type="ARBA" id="ARBA00022525"/>
    </source>
</evidence>
<evidence type="ECO:0000313" key="9">
    <source>
        <dbReference type="Proteomes" id="UP000250321"/>
    </source>
</evidence>
<evidence type="ECO:0000256" key="4">
    <source>
        <dbReference type="ARBA" id="ARBA00022729"/>
    </source>
</evidence>
<feature type="region of interest" description="Disordered" evidence="6">
    <location>
        <begin position="92"/>
        <end position="116"/>
    </location>
</feature>
<dbReference type="GO" id="GO:0030154">
    <property type="term" value="P:cell differentiation"/>
    <property type="evidence" value="ECO:0007669"/>
    <property type="project" value="UniProtKB-KW"/>
</dbReference>
<evidence type="ECO:0000256" key="2">
    <source>
        <dbReference type="ARBA" id="ARBA00005416"/>
    </source>
</evidence>
<evidence type="ECO:0000256" key="1">
    <source>
        <dbReference type="ARBA" id="ARBA00004613"/>
    </source>
</evidence>
<dbReference type="PANTHER" id="PTHR36349:SF2">
    <property type="entry name" value="PROTEIN CLAVATA 3"/>
    <property type="match status" value="1"/>
</dbReference>
<evidence type="ECO:0000256" key="5">
    <source>
        <dbReference type="ARBA" id="ARBA00022782"/>
    </source>
</evidence>
<keyword evidence="5" id="KW-0221">Differentiation</keyword>
<accession>A0A314ULL2</accession>
<dbReference type="GO" id="GO:0033612">
    <property type="term" value="F:receptor serine/threonine kinase binding"/>
    <property type="evidence" value="ECO:0007669"/>
    <property type="project" value="InterPro"/>
</dbReference>
<comment type="similarity">
    <text evidence="2">Belongs to the CLV3/ESR signal peptide family.</text>
</comment>
<dbReference type="Proteomes" id="UP000250321">
    <property type="component" value="Unassembled WGS sequence"/>
</dbReference>